<proteinExistence type="predicted"/>
<dbReference type="KEGG" id="bic:LMTR13_22710"/>
<dbReference type="Pfam" id="PF16914">
    <property type="entry name" value="TetR_C_12"/>
    <property type="match status" value="1"/>
</dbReference>
<dbReference type="GO" id="GO:0000976">
    <property type="term" value="F:transcription cis-regulatory region binding"/>
    <property type="evidence" value="ECO:0007669"/>
    <property type="project" value="TreeGrafter"/>
</dbReference>
<evidence type="ECO:0000313" key="7">
    <source>
        <dbReference type="EMBL" id="ANW02557.1"/>
    </source>
</evidence>
<dbReference type="Proteomes" id="UP000092839">
    <property type="component" value="Chromosome"/>
</dbReference>
<feature type="domain" description="HTH tetR-type" evidence="6">
    <location>
        <begin position="34"/>
        <end position="94"/>
    </location>
</feature>
<accession>A0A1B1UIJ6</accession>
<dbReference type="InterPro" id="IPR050109">
    <property type="entry name" value="HTH-type_TetR-like_transc_reg"/>
</dbReference>
<evidence type="ECO:0000256" key="2">
    <source>
        <dbReference type="ARBA" id="ARBA00023125"/>
    </source>
</evidence>
<dbReference type="OrthoDB" id="2356263at2"/>
<dbReference type="PRINTS" id="PR00455">
    <property type="entry name" value="HTHTETR"/>
</dbReference>
<dbReference type="Pfam" id="PF00440">
    <property type="entry name" value="TetR_N"/>
    <property type="match status" value="1"/>
</dbReference>
<dbReference type="SUPFAM" id="SSF46689">
    <property type="entry name" value="Homeodomain-like"/>
    <property type="match status" value="1"/>
</dbReference>
<keyword evidence="3" id="KW-0804">Transcription</keyword>
<evidence type="ECO:0000256" key="5">
    <source>
        <dbReference type="SAM" id="MobiDB-lite"/>
    </source>
</evidence>
<dbReference type="PROSITE" id="PS50977">
    <property type="entry name" value="HTH_TETR_2"/>
    <property type="match status" value="1"/>
</dbReference>
<keyword evidence="8" id="KW-1185">Reference proteome</keyword>
<dbReference type="RefSeq" id="WP_065729760.1">
    <property type="nucleotide sequence ID" value="NZ_CP016428.1"/>
</dbReference>
<evidence type="ECO:0000259" key="6">
    <source>
        <dbReference type="PROSITE" id="PS50977"/>
    </source>
</evidence>
<dbReference type="PANTHER" id="PTHR30055">
    <property type="entry name" value="HTH-TYPE TRANSCRIPTIONAL REGULATOR RUTR"/>
    <property type="match status" value="1"/>
</dbReference>
<keyword evidence="2 4" id="KW-0238">DNA-binding</keyword>
<gene>
    <name evidence="7" type="ORF">LMTR13_22710</name>
</gene>
<dbReference type="PANTHER" id="PTHR30055:SF146">
    <property type="entry name" value="HTH-TYPE TRANSCRIPTIONAL DUAL REGULATOR CECR"/>
    <property type="match status" value="1"/>
</dbReference>
<dbReference type="InterPro" id="IPR009057">
    <property type="entry name" value="Homeodomain-like_sf"/>
</dbReference>
<feature type="DNA-binding region" description="H-T-H motif" evidence="4">
    <location>
        <begin position="57"/>
        <end position="76"/>
    </location>
</feature>
<protein>
    <submittedName>
        <fullName evidence="7">Transcriptional regulator</fullName>
    </submittedName>
</protein>
<evidence type="ECO:0000256" key="1">
    <source>
        <dbReference type="ARBA" id="ARBA00023015"/>
    </source>
</evidence>
<dbReference type="EMBL" id="CP016428">
    <property type="protein sequence ID" value="ANW02557.1"/>
    <property type="molecule type" value="Genomic_DNA"/>
</dbReference>
<evidence type="ECO:0000256" key="3">
    <source>
        <dbReference type="ARBA" id="ARBA00023163"/>
    </source>
</evidence>
<name>A0A1B1UIJ6_9BRAD</name>
<dbReference type="STRING" id="1274631.LMTR13_22710"/>
<dbReference type="InterPro" id="IPR036271">
    <property type="entry name" value="Tet_transcr_reg_TetR-rel_C_sf"/>
</dbReference>
<evidence type="ECO:0000256" key="4">
    <source>
        <dbReference type="PROSITE-ProRule" id="PRU00335"/>
    </source>
</evidence>
<sequence>MGPKRTETAAEPISGDPNSSDPKHAARATRTAGRRMRSLLLDGASRLFKERGLAGTSISDIAAAADAFPSQITYYFRTKEALFVEAACRDMLYVARATEQAALRAQTPRDYTRALVETVTATDSVAFFAEALTLTRRRPDLAPLVERTIERLHAEGMRAYAEQIERHGWRSLRDPDASSRRFWALAIGVMVEGFAMGRSPEEMAAEMLRVLGDQAATKAAGSRLRLVGSGVTEEASEGESER</sequence>
<organism evidence="7 8">
    <name type="scientific">Bradyrhizobium icense</name>
    <dbReference type="NCBI Taxonomy" id="1274631"/>
    <lineage>
        <taxon>Bacteria</taxon>
        <taxon>Pseudomonadati</taxon>
        <taxon>Pseudomonadota</taxon>
        <taxon>Alphaproteobacteria</taxon>
        <taxon>Hyphomicrobiales</taxon>
        <taxon>Nitrobacteraceae</taxon>
        <taxon>Bradyrhizobium</taxon>
    </lineage>
</organism>
<evidence type="ECO:0000313" key="8">
    <source>
        <dbReference type="Proteomes" id="UP000092839"/>
    </source>
</evidence>
<reference evidence="7 8" key="1">
    <citation type="submission" date="2016-07" db="EMBL/GenBank/DDBJ databases">
        <title>Complete genome sequence of Bradyrhizobium icense LMTR 13T, a potential inoculant strain isolated from lima bean (Phaseolus lunatus) in Peru.</title>
        <authorList>
            <person name="Ormeno-Orrillo E."/>
            <person name="Duran D."/>
            <person name="Rogel M.A."/>
            <person name="Rey L."/>
            <person name="Imperial J."/>
            <person name="Ruiz-Argueso T."/>
            <person name="Martinez-Romero E."/>
        </authorList>
    </citation>
    <scope>NUCLEOTIDE SEQUENCE [LARGE SCALE GENOMIC DNA]</scope>
    <source>
        <strain evidence="7 8">LMTR 13</strain>
    </source>
</reference>
<keyword evidence="1" id="KW-0805">Transcription regulation</keyword>
<dbReference type="InterPro" id="IPR011075">
    <property type="entry name" value="TetR_C"/>
</dbReference>
<dbReference type="GO" id="GO:0003700">
    <property type="term" value="F:DNA-binding transcription factor activity"/>
    <property type="evidence" value="ECO:0007669"/>
    <property type="project" value="TreeGrafter"/>
</dbReference>
<dbReference type="Gene3D" id="1.10.357.10">
    <property type="entry name" value="Tetracycline Repressor, domain 2"/>
    <property type="match status" value="1"/>
</dbReference>
<dbReference type="AlphaFoldDB" id="A0A1B1UIJ6"/>
<dbReference type="InterPro" id="IPR001647">
    <property type="entry name" value="HTH_TetR"/>
</dbReference>
<feature type="region of interest" description="Disordered" evidence="5">
    <location>
        <begin position="1"/>
        <end position="32"/>
    </location>
</feature>
<dbReference type="SUPFAM" id="SSF48498">
    <property type="entry name" value="Tetracyclin repressor-like, C-terminal domain"/>
    <property type="match status" value="1"/>
</dbReference>